<feature type="domain" description="PPM-type phosphatase" evidence="1">
    <location>
        <begin position="190"/>
        <end position="324"/>
    </location>
</feature>
<dbReference type="Proteomes" id="UP001198190">
    <property type="component" value="Unassembled WGS sequence"/>
</dbReference>
<dbReference type="InterPro" id="IPR011006">
    <property type="entry name" value="CheY-like_superfamily"/>
</dbReference>
<dbReference type="InterPro" id="IPR036457">
    <property type="entry name" value="PPM-type-like_dom_sf"/>
</dbReference>
<evidence type="ECO:0000313" key="3">
    <source>
        <dbReference type="Proteomes" id="UP001198190"/>
    </source>
</evidence>
<protein>
    <submittedName>
        <fullName evidence="2">SpoIIE family protein phosphatase</fullName>
    </submittedName>
</protein>
<gene>
    <name evidence="2" type="ORF">LIY65_09070</name>
</gene>
<sequence>MDILIISKEKDIIKKILISQIGNNHQILTTDNPITGLSLYNTLKPSVLFIDDDLDKINGIVFCQILKELMIKDSISYKDLTIFMFLSKQNMNNTKLKDLNINYFIATPIDKDLFTLQIATFFNNFKLGFSTTLEETVKKAQINQAETLPDFIDKDDLAVDYIYSPYLNLSGDLFKYWLDEEQNILYGYLFDCTGHDLIAWRQTAKIKTIFNYAFRFYDKKVFKSLTEVMNNINEEILFQMDTDSDTSAYVVAIIFKLDIQNKKLYYIPAGMPNILLKDKLAYREIALCSNLLGFSTDNYQEEVLDVSNVEEIVFCTDGLSDLLTLGNIQNKKDDITAIFIKLKNVFESNTK</sequence>
<dbReference type="GeneID" id="62778941"/>
<name>A0AAW4U556_9FIRM</name>
<proteinExistence type="predicted"/>
<dbReference type="EMBL" id="JAJCGD010000026">
    <property type="protein sequence ID" value="MCB6828842.1"/>
    <property type="molecule type" value="Genomic_DNA"/>
</dbReference>
<dbReference type="SUPFAM" id="SSF52172">
    <property type="entry name" value="CheY-like"/>
    <property type="match status" value="1"/>
</dbReference>
<dbReference type="AlphaFoldDB" id="A0AAW4U556"/>
<reference evidence="2" key="1">
    <citation type="submission" date="2021-10" db="EMBL/GenBank/DDBJ databases">
        <title>Collection of gut derived symbiotic bacterial strains cultured from healthy donors.</title>
        <authorList>
            <person name="Lin H."/>
            <person name="Littmann E."/>
            <person name="Claire K."/>
            <person name="Pamer E."/>
        </authorList>
    </citation>
    <scope>NUCLEOTIDE SEQUENCE</scope>
    <source>
        <strain evidence="2">MSK.7.16</strain>
    </source>
</reference>
<dbReference type="InterPro" id="IPR001932">
    <property type="entry name" value="PPM-type_phosphatase-like_dom"/>
</dbReference>
<evidence type="ECO:0000259" key="1">
    <source>
        <dbReference type="Pfam" id="PF07228"/>
    </source>
</evidence>
<dbReference type="Gene3D" id="3.40.50.2300">
    <property type="match status" value="1"/>
</dbReference>
<dbReference type="RefSeq" id="WP_008537547.1">
    <property type="nucleotide sequence ID" value="NZ_CATXHE010000025.1"/>
</dbReference>
<comment type="caution">
    <text evidence="2">The sequence shown here is derived from an EMBL/GenBank/DDBJ whole genome shotgun (WGS) entry which is preliminary data.</text>
</comment>
<evidence type="ECO:0000313" key="2">
    <source>
        <dbReference type="EMBL" id="MCB6828842.1"/>
    </source>
</evidence>
<accession>A0AAW4U556</accession>
<dbReference type="SUPFAM" id="SSF81606">
    <property type="entry name" value="PP2C-like"/>
    <property type="match status" value="1"/>
</dbReference>
<dbReference type="Gene3D" id="3.60.40.10">
    <property type="entry name" value="PPM-type phosphatase domain"/>
    <property type="match status" value="1"/>
</dbReference>
<organism evidence="2 3">
    <name type="scientific">Megamonas funiformis</name>
    <dbReference type="NCBI Taxonomy" id="437897"/>
    <lineage>
        <taxon>Bacteria</taxon>
        <taxon>Bacillati</taxon>
        <taxon>Bacillota</taxon>
        <taxon>Negativicutes</taxon>
        <taxon>Selenomonadales</taxon>
        <taxon>Selenomonadaceae</taxon>
        <taxon>Megamonas</taxon>
    </lineage>
</organism>
<dbReference type="Pfam" id="PF07228">
    <property type="entry name" value="SpoIIE"/>
    <property type="match status" value="1"/>
</dbReference>